<dbReference type="CDD" id="cd05346">
    <property type="entry name" value="SDR_c5"/>
    <property type="match status" value="1"/>
</dbReference>
<dbReference type="PROSITE" id="PS00061">
    <property type="entry name" value="ADH_SHORT"/>
    <property type="match status" value="1"/>
</dbReference>
<dbReference type="SUPFAM" id="SSF51735">
    <property type="entry name" value="NAD(P)-binding Rossmann-fold domains"/>
    <property type="match status" value="1"/>
</dbReference>
<dbReference type="InterPro" id="IPR036291">
    <property type="entry name" value="NAD(P)-bd_dom_sf"/>
</dbReference>
<keyword evidence="5" id="KW-1185">Reference proteome</keyword>
<evidence type="ECO:0000256" key="3">
    <source>
        <dbReference type="RuleBase" id="RU000363"/>
    </source>
</evidence>
<name>A0ABT9E6M4_9PROT</name>
<organism evidence="4 5">
    <name type="scientific">Paracraurococcus lichenis</name>
    <dbReference type="NCBI Taxonomy" id="3064888"/>
    <lineage>
        <taxon>Bacteria</taxon>
        <taxon>Pseudomonadati</taxon>
        <taxon>Pseudomonadota</taxon>
        <taxon>Alphaproteobacteria</taxon>
        <taxon>Acetobacterales</taxon>
        <taxon>Roseomonadaceae</taxon>
        <taxon>Paracraurococcus</taxon>
    </lineage>
</organism>
<dbReference type="InterPro" id="IPR020904">
    <property type="entry name" value="Sc_DH/Rdtase_CS"/>
</dbReference>
<dbReference type="RefSeq" id="WP_305106700.1">
    <property type="nucleotide sequence ID" value="NZ_JAUTWS010000035.1"/>
</dbReference>
<dbReference type="InterPro" id="IPR002347">
    <property type="entry name" value="SDR_fam"/>
</dbReference>
<dbReference type="PANTHER" id="PTHR42901:SF1">
    <property type="entry name" value="ALCOHOL DEHYDROGENASE"/>
    <property type="match status" value="1"/>
</dbReference>
<gene>
    <name evidence="4" type="ORF">Q7A36_26095</name>
</gene>
<dbReference type="EMBL" id="JAUTWS010000035">
    <property type="protein sequence ID" value="MDO9711846.1"/>
    <property type="molecule type" value="Genomic_DNA"/>
</dbReference>
<comment type="caution">
    <text evidence="4">The sequence shown here is derived from an EMBL/GenBank/DDBJ whole genome shotgun (WGS) entry which is preliminary data.</text>
</comment>
<protein>
    <submittedName>
        <fullName evidence="4">SDR family oxidoreductase</fullName>
    </submittedName>
</protein>
<sequence>MIVLVTGATAGFGLAIARRFAADGARIVAVGRRADRLAALATELGEGRVHALPLDVADRAAVTAAVAGLPADFAAVDVLVNNAGLARGLEPAQAAELDDWDAMVDTNIKGLMYVTRAVLPGMVARDAGHIVNIGSTAGEWPYPGGNVYGATKAFVRQFSLNLRADLFGTRVRVTEIEPGLVGGTEFSSVRFKGDEAKATGVYAGTEPLVPEDIADAVHWVATRPARVNVNTLQVMPVVQSFAPLRVHRD</sequence>
<dbReference type="Gene3D" id="3.40.50.720">
    <property type="entry name" value="NAD(P)-binding Rossmann-like Domain"/>
    <property type="match status" value="1"/>
</dbReference>
<dbReference type="PANTHER" id="PTHR42901">
    <property type="entry name" value="ALCOHOL DEHYDROGENASE"/>
    <property type="match status" value="1"/>
</dbReference>
<proteinExistence type="inferred from homology"/>
<evidence type="ECO:0000313" key="5">
    <source>
        <dbReference type="Proteomes" id="UP001243009"/>
    </source>
</evidence>
<evidence type="ECO:0000313" key="4">
    <source>
        <dbReference type="EMBL" id="MDO9711846.1"/>
    </source>
</evidence>
<evidence type="ECO:0000256" key="2">
    <source>
        <dbReference type="ARBA" id="ARBA00023002"/>
    </source>
</evidence>
<evidence type="ECO:0000256" key="1">
    <source>
        <dbReference type="ARBA" id="ARBA00006484"/>
    </source>
</evidence>
<reference evidence="4 5" key="1">
    <citation type="submission" date="2023-08" db="EMBL/GenBank/DDBJ databases">
        <title>The draft genome sequence of Paracraurococcus sp. LOR1-02.</title>
        <authorList>
            <person name="Kingkaew E."/>
            <person name="Tanasupawat S."/>
        </authorList>
    </citation>
    <scope>NUCLEOTIDE SEQUENCE [LARGE SCALE GENOMIC DNA]</scope>
    <source>
        <strain evidence="4 5">LOR1-02</strain>
    </source>
</reference>
<keyword evidence="2" id="KW-0560">Oxidoreductase</keyword>
<dbReference type="Proteomes" id="UP001243009">
    <property type="component" value="Unassembled WGS sequence"/>
</dbReference>
<dbReference type="Pfam" id="PF00106">
    <property type="entry name" value="adh_short"/>
    <property type="match status" value="1"/>
</dbReference>
<dbReference type="PRINTS" id="PR00081">
    <property type="entry name" value="GDHRDH"/>
</dbReference>
<accession>A0ABT9E6M4</accession>
<dbReference type="PRINTS" id="PR00080">
    <property type="entry name" value="SDRFAMILY"/>
</dbReference>
<comment type="similarity">
    <text evidence="1 3">Belongs to the short-chain dehydrogenases/reductases (SDR) family.</text>
</comment>